<evidence type="ECO:0000313" key="2">
    <source>
        <dbReference type="EMBL" id="EEN46116.1"/>
    </source>
</evidence>
<dbReference type="InParanoid" id="C3ZMX6"/>
<name>C3ZMX6_BRAFL</name>
<feature type="compositionally biased region" description="Basic and acidic residues" evidence="1">
    <location>
        <begin position="13"/>
        <end position="22"/>
    </location>
</feature>
<evidence type="ECO:0000256" key="1">
    <source>
        <dbReference type="SAM" id="MobiDB-lite"/>
    </source>
</evidence>
<reference evidence="2" key="1">
    <citation type="journal article" date="2008" name="Nature">
        <title>The amphioxus genome and the evolution of the chordate karyotype.</title>
        <authorList>
            <consortium name="US DOE Joint Genome Institute (JGI-PGF)"/>
            <person name="Putnam N.H."/>
            <person name="Butts T."/>
            <person name="Ferrier D.E.K."/>
            <person name="Furlong R.F."/>
            <person name="Hellsten U."/>
            <person name="Kawashima T."/>
            <person name="Robinson-Rechavi M."/>
            <person name="Shoguchi E."/>
            <person name="Terry A."/>
            <person name="Yu J.-K."/>
            <person name="Benito-Gutierrez E.L."/>
            <person name="Dubchak I."/>
            <person name="Garcia-Fernandez J."/>
            <person name="Gibson-Brown J.J."/>
            <person name="Grigoriev I.V."/>
            <person name="Horton A.C."/>
            <person name="de Jong P.J."/>
            <person name="Jurka J."/>
            <person name="Kapitonov V.V."/>
            <person name="Kohara Y."/>
            <person name="Kuroki Y."/>
            <person name="Lindquist E."/>
            <person name="Lucas S."/>
            <person name="Osoegawa K."/>
            <person name="Pennacchio L.A."/>
            <person name="Salamov A.A."/>
            <person name="Satou Y."/>
            <person name="Sauka-Spengler T."/>
            <person name="Schmutz J."/>
            <person name="Shin-I T."/>
            <person name="Toyoda A."/>
            <person name="Bronner-Fraser M."/>
            <person name="Fujiyama A."/>
            <person name="Holland L.Z."/>
            <person name="Holland P.W.H."/>
            <person name="Satoh N."/>
            <person name="Rokhsar D.S."/>
        </authorList>
    </citation>
    <scope>NUCLEOTIDE SEQUENCE [LARGE SCALE GENOMIC DNA]</scope>
    <source>
        <strain evidence="2">S238N-H82</strain>
        <tissue evidence="2">Testes</tissue>
    </source>
</reference>
<feature type="compositionally biased region" description="Basic residues" evidence="1">
    <location>
        <begin position="1"/>
        <end position="12"/>
    </location>
</feature>
<dbReference type="EMBL" id="GG666648">
    <property type="protein sequence ID" value="EEN46116.1"/>
    <property type="molecule type" value="Genomic_DNA"/>
</dbReference>
<organism>
    <name type="scientific">Branchiostoma floridae</name>
    <name type="common">Florida lancelet</name>
    <name type="synonym">Amphioxus</name>
    <dbReference type="NCBI Taxonomy" id="7739"/>
    <lineage>
        <taxon>Eukaryota</taxon>
        <taxon>Metazoa</taxon>
        <taxon>Chordata</taxon>
        <taxon>Cephalochordata</taxon>
        <taxon>Leptocardii</taxon>
        <taxon>Amphioxiformes</taxon>
        <taxon>Branchiostomatidae</taxon>
        <taxon>Branchiostoma</taxon>
    </lineage>
</organism>
<protein>
    <submittedName>
        <fullName evidence="2">Uncharacterized protein</fullName>
    </submittedName>
</protein>
<feature type="region of interest" description="Disordered" evidence="1">
    <location>
        <begin position="1"/>
        <end position="81"/>
    </location>
</feature>
<dbReference type="AlphaFoldDB" id="C3ZMX6"/>
<gene>
    <name evidence="2" type="ORF">BRAFLDRAFT_123468</name>
</gene>
<sequence length="149" mass="16684">MASNPFRKKRRRDERPNSERVPPKKQLLPGEYDCPEQVSEEDVVPHREDGGQAGRGDKNSNQTPDGTRPAEPSEVEESIQGYRPFNLPLLMDLLNNFTKQHSQASPACESPQVAMPPDGEVRLESGSYMQSLKCSKCGFRVGPVLVYKQ</sequence>
<feature type="compositionally biased region" description="Basic and acidic residues" evidence="1">
    <location>
        <begin position="43"/>
        <end position="58"/>
    </location>
</feature>
<accession>C3ZMX6</accession>
<proteinExistence type="predicted"/>